<dbReference type="InterPro" id="IPR037171">
    <property type="entry name" value="NagB/RpiA_transferase-like"/>
</dbReference>
<sequence>MNQEQEKKDAALASLAYIQDDCNLGLGTGSTVKHLIENLHTVKEKINTLVSSSEETTCKLQ</sequence>
<gene>
    <name evidence="1" type="ORF">METZ01_LOCUS457590</name>
</gene>
<protein>
    <recommendedName>
        <fullName evidence="2">Ribose-5-phosphate isomerase</fullName>
    </recommendedName>
</protein>
<dbReference type="EMBL" id="UINC01190532">
    <property type="protein sequence ID" value="SVE04736.1"/>
    <property type="molecule type" value="Genomic_DNA"/>
</dbReference>
<name>A0A383AA27_9ZZZZ</name>
<dbReference type="AlphaFoldDB" id="A0A383AA27"/>
<proteinExistence type="predicted"/>
<organism evidence="1">
    <name type="scientific">marine metagenome</name>
    <dbReference type="NCBI Taxonomy" id="408172"/>
    <lineage>
        <taxon>unclassified sequences</taxon>
        <taxon>metagenomes</taxon>
        <taxon>ecological metagenomes</taxon>
    </lineage>
</organism>
<dbReference type="SUPFAM" id="SSF100950">
    <property type="entry name" value="NagB/RpiA/CoA transferase-like"/>
    <property type="match status" value="1"/>
</dbReference>
<feature type="non-terminal residue" evidence="1">
    <location>
        <position position="61"/>
    </location>
</feature>
<accession>A0A383AA27</accession>
<evidence type="ECO:0008006" key="2">
    <source>
        <dbReference type="Google" id="ProtNLM"/>
    </source>
</evidence>
<evidence type="ECO:0000313" key="1">
    <source>
        <dbReference type="EMBL" id="SVE04736.1"/>
    </source>
</evidence>
<reference evidence="1" key="1">
    <citation type="submission" date="2018-05" db="EMBL/GenBank/DDBJ databases">
        <authorList>
            <person name="Lanie J.A."/>
            <person name="Ng W.-L."/>
            <person name="Kazmierczak K.M."/>
            <person name="Andrzejewski T.M."/>
            <person name="Davidsen T.M."/>
            <person name="Wayne K.J."/>
            <person name="Tettelin H."/>
            <person name="Glass J.I."/>
            <person name="Rusch D."/>
            <person name="Podicherti R."/>
            <person name="Tsui H.-C.T."/>
            <person name="Winkler M.E."/>
        </authorList>
    </citation>
    <scope>NUCLEOTIDE SEQUENCE</scope>
</reference>
<dbReference type="Gene3D" id="3.40.50.1360">
    <property type="match status" value="1"/>
</dbReference>